<sequence length="152" mass="17002">MRIPNPDDLRPDEAVLVISVAAELSGLHAQTLRTYDRLGLVIPERTRGGGRRYTLRDVALLREVQRLSQDEGINLAGIKLIIELREQLEEARAALSEARSELRSMYEAAQRAERATSRTGLSAPSGARGELVHVPRSTQVVLWRPRNERGKD</sequence>
<accession>A0A173LQL8</accession>
<dbReference type="Proteomes" id="UP000186104">
    <property type="component" value="Chromosome"/>
</dbReference>
<keyword evidence="2" id="KW-0175">Coiled coil</keyword>
<dbReference type="PROSITE" id="PS00552">
    <property type="entry name" value="HTH_MERR_1"/>
    <property type="match status" value="1"/>
</dbReference>
<dbReference type="Pfam" id="PF13411">
    <property type="entry name" value="MerR_1"/>
    <property type="match status" value="1"/>
</dbReference>
<dbReference type="CDD" id="cd04766">
    <property type="entry name" value="HTH_HspR"/>
    <property type="match status" value="1"/>
</dbReference>
<dbReference type="RefSeq" id="WP_067474170.1">
    <property type="nucleotide sequence ID" value="NZ_CP015961.1"/>
</dbReference>
<evidence type="ECO:0000256" key="1">
    <source>
        <dbReference type="ARBA" id="ARBA00023125"/>
    </source>
</evidence>
<evidence type="ECO:0000313" key="5">
    <source>
        <dbReference type="Proteomes" id="UP000186104"/>
    </source>
</evidence>
<dbReference type="InterPro" id="IPR009061">
    <property type="entry name" value="DNA-bd_dom_put_sf"/>
</dbReference>
<dbReference type="GO" id="GO:0003677">
    <property type="term" value="F:DNA binding"/>
    <property type="evidence" value="ECO:0007669"/>
    <property type="project" value="UniProtKB-KW"/>
</dbReference>
<organism evidence="4 5">
    <name type="scientific">Dietzia timorensis</name>
    <dbReference type="NCBI Taxonomy" id="499555"/>
    <lineage>
        <taxon>Bacteria</taxon>
        <taxon>Bacillati</taxon>
        <taxon>Actinomycetota</taxon>
        <taxon>Actinomycetes</taxon>
        <taxon>Mycobacteriales</taxon>
        <taxon>Dietziaceae</taxon>
        <taxon>Dietzia</taxon>
    </lineage>
</organism>
<dbReference type="NCBIfam" id="NF047375">
    <property type="entry name" value="HeatShock_HspR"/>
    <property type="match status" value="1"/>
</dbReference>
<reference evidence="4 5" key="1">
    <citation type="submission" date="2016-06" db="EMBL/GenBank/DDBJ databases">
        <title>Complete genome sequence of a saline-alkali tolerant type strain Dietzia timorensis ID05-A0528T.</title>
        <authorList>
            <person name="Wu X."/>
        </authorList>
    </citation>
    <scope>NUCLEOTIDE SEQUENCE [LARGE SCALE GENOMIC DNA]</scope>
    <source>
        <strain evidence="4 5">ID05-A0528</strain>
    </source>
</reference>
<dbReference type="InterPro" id="IPR000551">
    <property type="entry name" value="MerR-type_HTH_dom"/>
</dbReference>
<dbReference type="InterPro" id="IPR047057">
    <property type="entry name" value="MerR_fam"/>
</dbReference>
<gene>
    <name evidence="4" type="ORF">BJL86_2917</name>
</gene>
<keyword evidence="4" id="KW-0346">Stress response</keyword>
<protein>
    <submittedName>
        <fullName evidence="4">Putative heat shock protein HspR</fullName>
    </submittedName>
</protein>
<keyword evidence="5" id="KW-1185">Reference proteome</keyword>
<dbReference type="GO" id="GO:0003700">
    <property type="term" value="F:DNA-binding transcription factor activity"/>
    <property type="evidence" value="ECO:0007669"/>
    <property type="project" value="InterPro"/>
</dbReference>
<dbReference type="OrthoDB" id="5345718at2"/>
<dbReference type="SUPFAM" id="SSF46955">
    <property type="entry name" value="Putative DNA-binding domain"/>
    <property type="match status" value="1"/>
</dbReference>
<feature type="domain" description="HTH merR-type" evidence="3">
    <location>
        <begin position="15"/>
        <end position="84"/>
    </location>
</feature>
<dbReference type="AlphaFoldDB" id="A0A173LQL8"/>
<dbReference type="STRING" id="499555.BJL86_2917"/>
<dbReference type="EMBL" id="CP015961">
    <property type="protein sequence ID" value="ANI93677.1"/>
    <property type="molecule type" value="Genomic_DNA"/>
</dbReference>
<feature type="coiled-coil region" evidence="2">
    <location>
        <begin position="78"/>
        <end position="115"/>
    </location>
</feature>
<dbReference type="PANTHER" id="PTHR30204:SF58">
    <property type="entry name" value="HTH-TYPE TRANSCRIPTIONAL REGULATOR YFMP"/>
    <property type="match status" value="1"/>
</dbReference>
<evidence type="ECO:0000259" key="3">
    <source>
        <dbReference type="PROSITE" id="PS50937"/>
    </source>
</evidence>
<dbReference type="Gene3D" id="1.10.1660.10">
    <property type="match status" value="1"/>
</dbReference>
<name>A0A173LQL8_9ACTN</name>
<dbReference type="KEGG" id="dtm:BJL86_2917"/>
<dbReference type="PROSITE" id="PS50937">
    <property type="entry name" value="HTH_MERR_2"/>
    <property type="match status" value="1"/>
</dbReference>
<evidence type="ECO:0000256" key="2">
    <source>
        <dbReference type="SAM" id="Coils"/>
    </source>
</evidence>
<evidence type="ECO:0000313" key="4">
    <source>
        <dbReference type="EMBL" id="ANI93677.1"/>
    </source>
</evidence>
<keyword evidence="1" id="KW-0238">DNA-binding</keyword>
<dbReference type="SMART" id="SM00422">
    <property type="entry name" value="HTH_MERR"/>
    <property type="match status" value="1"/>
</dbReference>
<dbReference type="PANTHER" id="PTHR30204">
    <property type="entry name" value="REDOX-CYCLING DRUG-SENSING TRANSCRIPTIONAL ACTIVATOR SOXR"/>
    <property type="match status" value="1"/>
</dbReference>
<proteinExistence type="predicted"/>